<organism evidence="3">
    <name type="scientific">Bacteroides intestinalis</name>
    <dbReference type="NCBI Taxonomy" id="329854"/>
    <lineage>
        <taxon>Bacteria</taxon>
        <taxon>Pseudomonadati</taxon>
        <taxon>Bacteroidota</taxon>
        <taxon>Bacteroidia</taxon>
        <taxon>Bacteroidales</taxon>
        <taxon>Bacteroidaceae</taxon>
        <taxon>Bacteroides</taxon>
    </lineage>
</organism>
<dbReference type="SMART" id="SM00471">
    <property type="entry name" value="HDc"/>
    <property type="match status" value="1"/>
</dbReference>
<feature type="transmembrane region" description="Helical" evidence="1">
    <location>
        <begin position="278"/>
        <end position="298"/>
    </location>
</feature>
<evidence type="ECO:0000259" key="2">
    <source>
        <dbReference type="SMART" id="SM00471"/>
    </source>
</evidence>
<dbReference type="InterPro" id="IPR011621">
    <property type="entry name" value="Metal-dep_PHydrolase_7TM_intra"/>
</dbReference>
<evidence type="ECO:0000313" key="4">
    <source>
        <dbReference type="Proteomes" id="UP000070319"/>
    </source>
</evidence>
<dbReference type="PANTHER" id="PTHR36442">
    <property type="entry name" value="CYCLIC-DI-AMP PHOSPHODIESTERASE PGPH"/>
    <property type="match status" value="1"/>
</dbReference>
<dbReference type="GO" id="GO:0016787">
    <property type="term" value="F:hydrolase activity"/>
    <property type="evidence" value="ECO:0007669"/>
    <property type="project" value="UniProtKB-KW"/>
</dbReference>
<dbReference type="Gene3D" id="1.10.3210.10">
    <property type="entry name" value="Hypothetical protein af1432"/>
    <property type="match status" value="1"/>
</dbReference>
<dbReference type="SUPFAM" id="SSF109604">
    <property type="entry name" value="HD-domain/PDEase-like"/>
    <property type="match status" value="1"/>
</dbReference>
<dbReference type="PANTHER" id="PTHR36442:SF1">
    <property type="entry name" value="CYCLIC-DI-AMP PHOSPHODIESTERASE PGPH"/>
    <property type="match status" value="1"/>
</dbReference>
<dbReference type="InterPro" id="IPR003607">
    <property type="entry name" value="HD/PDEase_dom"/>
</dbReference>
<dbReference type="AlphaFoldDB" id="A0A139L2W1"/>
<sequence length="699" mass="80514">MFFFVLFAKNSTDMNKSKTKKSFSYRDLLYKALIFIGTVAIIVYFLPRDGKFNYQFDIDKPWKYGQLMATFNFPIYKDDAVVKHEQDSILASFQPYYQLDKNVEKTVLSKLKTDYQSHLRDIVPSSDYMRYLEKRLSEIYKAGILSTEERSKLQKDSTAVIMVIDDKLANQRGTEQLFSVKDAYAYLLTADTAHYSPYILRQCSLNEYLYPNLTYDEQRTETAKKEALDNYAWANGVVQSGQKIIDRGEIVDKETYNILESLRKESIQRSESIGQKRLILTGQILFVSIFMLCFMLYLDLFRKDYYERKGSLSLLFTLIMFYCVVTALMVSNNIYNVYIIPYAMLPIIIRVFLDSRTAFLTQVVTILICSICLRYPHEFILLQLAAGLVAIFSLRELSQRSQLFRTALLVILTYAALYFAFELITENDLSKLNGSMYSYFIVNGILLLFTYPLLFLLEKTFGFTSNVTLVELSNINSPLLRRLSETVPGTFQHSMQVANLAAEAANRIGAKSQLVRTGALYHDIGKMENPVFFTENQSGGVNPHKNLSYEQSAQVIISHVTDGLKLAEKNNLPKVIKDFISTHHGKGKTKYFYISWKNEHPDEEPNEELFTYPGPNPFTRETAILMMADAVEAASRSLPEYTEESINNLVEKIIDSQVEEGFFKECPITFKDIAIVKSVFKEKLKTIYHTRISYPELKK</sequence>
<feature type="transmembrane region" description="Helical" evidence="1">
    <location>
        <begin position="436"/>
        <end position="457"/>
    </location>
</feature>
<evidence type="ECO:0000256" key="1">
    <source>
        <dbReference type="SAM" id="Phobius"/>
    </source>
</evidence>
<keyword evidence="3" id="KW-0378">Hydrolase</keyword>
<keyword evidence="1" id="KW-1133">Transmembrane helix</keyword>
<feature type="transmembrane region" description="Helical" evidence="1">
    <location>
        <begin position="28"/>
        <end position="46"/>
    </location>
</feature>
<dbReference type="Pfam" id="PF01966">
    <property type="entry name" value="HD"/>
    <property type="match status" value="1"/>
</dbReference>
<dbReference type="NCBIfam" id="TIGR00277">
    <property type="entry name" value="HDIG"/>
    <property type="match status" value="1"/>
</dbReference>
<feature type="domain" description="HD/PDEase" evidence="2">
    <location>
        <begin position="486"/>
        <end position="643"/>
    </location>
</feature>
<protein>
    <submittedName>
        <fullName evidence="3">7TM receptor with intracellular HD hydrolase</fullName>
    </submittedName>
</protein>
<keyword evidence="1" id="KW-0812">Transmembrane</keyword>
<feature type="transmembrane region" description="Helical" evidence="1">
    <location>
        <begin position="403"/>
        <end position="424"/>
    </location>
</feature>
<name>A0A139L2W1_9BACE</name>
<keyword evidence="1" id="KW-0472">Membrane</keyword>
<dbReference type="InterPro" id="IPR052722">
    <property type="entry name" value="PgpH_phosphodiesterase"/>
</dbReference>
<dbReference type="InterPro" id="IPR006674">
    <property type="entry name" value="HD_domain"/>
</dbReference>
<dbReference type="Proteomes" id="UP000070319">
    <property type="component" value="Unassembled WGS sequence"/>
</dbReference>
<reference evidence="3 4" key="1">
    <citation type="submission" date="2016-02" db="EMBL/GenBank/DDBJ databases">
        <authorList>
            <person name="Wen L."/>
            <person name="He K."/>
            <person name="Yang H."/>
        </authorList>
    </citation>
    <scope>NUCLEOTIDE SEQUENCE [LARGE SCALE GENOMIC DNA]</scope>
    <source>
        <strain evidence="3 4">KLE1704</strain>
    </source>
</reference>
<accession>A0A139L2W1</accession>
<dbReference type="CDD" id="cd00077">
    <property type="entry name" value="HDc"/>
    <property type="match status" value="1"/>
</dbReference>
<feature type="transmembrane region" description="Helical" evidence="1">
    <location>
        <begin position="337"/>
        <end position="353"/>
    </location>
</feature>
<dbReference type="EMBL" id="LTDF01000135">
    <property type="protein sequence ID" value="KXT45780.1"/>
    <property type="molecule type" value="Genomic_DNA"/>
</dbReference>
<proteinExistence type="predicted"/>
<comment type="caution">
    <text evidence="3">The sequence shown here is derived from an EMBL/GenBank/DDBJ whole genome shotgun (WGS) entry which is preliminary data.</text>
</comment>
<keyword evidence="3" id="KW-0675">Receptor</keyword>
<dbReference type="Pfam" id="PF07697">
    <property type="entry name" value="7TMR-HDED"/>
    <property type="match status" value="1"/>
</dbReference>
<feature type="transmembrane region" description="Helical" evidence="1">
    <location>
        <begin position="310"/>
        <end position="330"/>
    </location>
</feature>
<evidence type="ECO:0000313" key="3">
    <source>
        <dbReference type="EMBL" id="KXT45780.1"/>
    </source>
</evidence>
<dbReference type="Pfam" id="PF07698">
    <property type="entry name" value="7TM-7TMR_HD"/>
    <property type="match status" value="1"/>
</dbReference>
<gene>
    <name evidence="3" type="ORF">HMPREF2531_03436</name>
</gene>
<dbReference type="InterPro" id="IPR006675">
    <property type="entry name" value="HDIG_dom"/>
</dbReference>
<dbReference type="PATRIC" id="fig|329854.7.peg.3501"/>
<dbReference type="InterPro" id="IPR011624">
    <property type="entry name" value="Metal-dep_PHydrolase_7TM_extra"/>
</dbReference>